<name>A0A9W9ZC57_9CNID</name>
<gene>
    <name evidence="1" type="ORF">OS493_018848</name>
</gene>
<evidence type="ECO:0000313" key="1">
    <source>
        <dbReference type="EMBL" id="KAJ7379053.1"/>
    </source>
</evidence>
<protein>
    <submittedName>
        <fullName evidence="1">Uncharacterized protein</fullName>
    </submittedName>
</protein>
<dbReference type="AlphaFoldDB" id="A0A9W9ZC57"/>
<dbReference type="EMBL" id="MU826360">
    <property type="protein sequence ID" value="KAJ7379053.1"/>
    <property type="molecule type" value="Genomic_DNA"/>
</dbReference>
<dbReference type="Proteomes" id="UP001163046">
    <property type="component" value="Unassembled WGS sequence"/>
</dbReference>
<keyword evidence="2" id="KW-1185">Reference proteome</keyword>
<evidence type="ECO:0000313" key="2">
    <source>
        <dbReference type="Proteomes" id="UP001163046"/>
    </source>
</evidence>
<reference evidence="1" key="1">
    <citation type="submission" date="2023-01" db="EMBL/GenBank/DDBJ databases">
        <title>Genome assembly of the deep-sea coral Lophelia pertusa.</title>
        <authorList>
            <person name="Herrera S."/>
            <person name="Cordes E."/>
        </authorList>
    </citation>
    <scope>NUCLEOTIDE SEQUENCE</scope>
    <source>
        <strain evidence="1">USNM1676648</strain>
        <tissue evidence="1">Polyp</tissue>
    </source>
</reference>
<accession>A0A9W9ZC57</accession>
<comment type="caution">
    <text evidence="1">The sequence shown here is derived from an EMBL/GenBank/DDBJ whole genome shotgun (WGS) entry which is preliminary data.</text>
</comment>
<organism evidence="1 2">
    <name type="scientific">Desmophyllum pertusum</name>
    <dbReference type="NCBI Taxonomy" id="174260"/>
    <lineage>
        <taxon>Eukaryota</taxon>
        <taxon>Metazoa</taxon>
        <taxon>Cnidaria</taxon>
        <taxon>Anthozoa</taxon>
        <taxon>Hexacorallia</taxon>
        <taxon>Scleractinia</taxon>
        <taxon>Caryophylliina</taxon>
        <taxon>Caryophylliidae</taxon>
        <taxon>Desmophyllum</taxon>
    </lineage>
</organism>
<sequence>MVLLLFPPLIRAGKYQVCVQKWLKLDIKTNRYPPVPGATGLFIITVLANKAISNQGLIDLECSRNKKLINYIGLYFYSKGPLPYPASTSLLIHQSNLPIY</sequence>
<proteinExistence type="predicted"/>